<dbReference type="EMBL" id="JAHLZF010000025">
    <property type="protein sequence ID" value="MBU6081897.1"/>
    <property type="molecule type" value="Genomic_DNA"/>
</dbReference>
<keyword evidence="3" id="KW-1185">Reference proteome</keyword>
<dbReference type="RefSeq" id="WP_216687856.1">
    <property type="nucleotide sequence ID" value="NZ_CAUPKR010000015.1"/>
</dbReference>
<feature type="transmembrane region" description="Helical" evidence="1">
    <location>
        <begin position="7"/>
        <end position="26"/>
    </location>
</feature>
<protein>
    <submittedName>
        <fullName evidence="2">Uncharacterized protein</fullName>
    </submittedName>
</protein>
<accession>A0ABS6GRZ4</accession>
<evidence type="ECO:0000313" key="3">
    <source>
        <dbReference type="Proteomes" id="UP000812672"/>
    </source>
</evidence>
<organism evidence="2 3">
    <name type="scientific">Allobacillus halotolerans</name>
    <dbReference type="NCBI Taxonomy" id="570278"/>
    <lineage>
        <taxon>Bacteria</taxon>
        <taxon>Bacillati</taxon>
        <taxon>Bacillota</taxon>
        <taxon>Bacilli</taxon>
        <taxon>Bacillales</taxon>
        <taxon>Bacillaceae</taxon>
        <taxon>Allobacillus</taxon>
    </lineage>
</organism>
<keyword evidence="1" id="KW-0472">Membrane</keyword>
<sequence>MDSKKKLQLGCLIYIVFGIVITYLYFTQTDADLFRKYFDWSDLFNF</sequence>
<dbReference type="Proteomes" id="UP000812672">
    <property type="component" value="Unassembled WGS sequence"/>
</dbReference>
<keyword evidence="1" id="KW-0812">Transmembrane</keyword>
<reference evidence="2 3" key="1">
    <citation type="journal article" date="2011" name="Int. J. Syst. Evol. Microbiol.">
        <title>Allobacillus halotolerans gen. nov., sp. nov. isolated from shrimp paste.</title>
        <authorList>
            <person name="Sheu S.Y."/>
            <person name="Arun A.B."/>
            <person name="Jiang S.R."/>
            <person name="Young C.C."/>
            <person name="Chen W.M."/>
        </authorList>
    </citation>
    <scope>NUCLEOTIDE SEQUENCE [LARGE SCALE GENOMIC DNA]</scope>
    <source>
        <strain evidence="2 3">LMG 24826</strain>
    </source>
</reference>
<proteinExistence type="predicted"/>
<name>A0ABS6GRZ4_9BACI</name>
<comment type="caution">
    <text evidence="2">The sequence shown here is derived from an EMBL/GenBank/DDBJ whole genome shotgun (WGS) entry which is preliminary data.</text>
</comment>
<gene>
    <name evidence="2" type="ORF">KQ486_12815</name>
</gene>
<evidence type="ECO:0000313" key="2">
    <source>
        <dbReference type="EMBL" id="MBU6081897.1"/>
    </source>
</evidence>
<keyword evidence="1" id="KW-1133">Transmembrane helix</keyword>
<evidence type="ECO:0000256" key="1">
    <source>
        <dbReference type="SAM" id="Phobius"/>
    </source>
</evidence>